<feature type="domain" description="SseB protein N-terminal" evidence="2">
    <location>
        <begin position="645"/>
        <end position="756"/>
    </location>
</feature>
<feature type="compositionally biased region" description="Gly residues" evidence="1">
    <location>
        <begin position="1157"/>
        <end position="1172"/>
    </location>
</feature>
<protein>
    <recommendedName>
        <fullName evidence="2">SseB protein N-terminal domain-containing protein</fullName>
    </recommendedName>
</protein>
<feature type="domain" description="SseB protein N-terminal" evidence="2">
    <location>
        <begin position="1203"/>
        <end position="1303"/>
    </location>
</feature>
<feature type="domain" description="SseB protein N-terminal" evidence="2">
    <location>
        <begin position="791"/>
        <end position="894"/>
    </location>
</feature>
<feature type="compositionally biased region" description="Low complexity" evidence="1">
    <location>
        <begin position="252"/>
        <end position="263"/>
    </location>
</feature>
<dbReference type="InterPro" id="IPR009839">
    <property type="entry name" value="SseB_N"/>
</dbReference>
<feature type="compositionally biased region" description="Polar residues" evidence="1">
    <location>
        <begin position="160"/>
        <end position="182"/>
    </location>
</feature>
<feature type="compositionally biased region" description="Low complexity" evidence="1">
    <location>
        <begin position="395"/>
        <end position="420"/>
    </location>
</feature>
<feature type="region of interest" description="Disordered" evidence="1">
    <location>
        <begin position="149"/>
        <end position="633"/>
    </location>
</feature>
<feature type="region of interest" description="Disordered" evidence="1">
    <location>
        <begin position="882"/>
        <end position="1190"/>
    </location>
</feature>
<feature type="compositionally biased region" description="Low complexity" evidence="1">
    <location>
        <begin position="350"/>
        <end position="385"/>
    </location>
</feature>
<evidence type="ECO:0000313" key="3">
    <source>
        <dbReference type="EMBL" id="GAA2599101.1"/>
    </source>
</evidence>
<feature type="region of interest" description="Disordered" evidence="1">
    <location>
        <begin position="1322"/>
        <end position="1367"/>
    </location>
</feature>
<reference evidence="4" key="1">
    <citation type="journal article" date="2019" name="Int. J. Syst. Evol. Microbiol.">
        <title>The Global Catalogue of Microorganisms (GCM) 10K type strain sequencing project: providing services to taxonomists for standard genome sequencing and annotation.</title>
        <authorList>
            <consortium name="The Broad Institute Genomics Platform"/>
            <consortium name="The Broad Institute Genome Sequencing Center for Infectious Disease"/>
            <person name="Wu L."/>
            <person name="Ma J."/>
        </authorList>
    </citation>
    <scope>NUCLEOTIDE SEQUENCE [LARGE SCALE GENOMIC DNA]</scope>
    <source>
        <strain evidence="4">JCM 6833</strain>
    </source>
</reference>
<feature type="compositionally biased region" description="Basic and acidic residues" evidence="1">
    <location>
        <begin position="617"/>
        <end position="633"/>
    </location>
</feature>
<organism evidence="3 4">
    <name type="scientific">Actinomadura fulvescens</name>
    <dbReference type="NCBI Taxonomy" id="46160"/>
    <lineage>
        <taxon>Bacteria</taxon>
        <taxon>Bacillati</taxon>
        <taxon>Actinomycetota</taxon>
        <taxon>Actinomycetes</taxon>
        <taxon>Streptosporangiales</taxon>
        <taxon>Thermomonosporaceae</taxon>
        <taxon>Actinomadura</taxon>
    </lineage>
</organism>
<evidence type="ECO:0000256" key="1">
    <source>
        <dbReference type="SAM" id="MobiDB-lite"/>
    </source>
</evidence>
<feature type="compositionally biased region" description="Low complexity" evidence="1">
    <location>
        <begin position="1046"/>
        <end position="1068"/>
    </location>
</feature>
<dbReference type="EMBL" id="BAAATD010000004">
    <property type="protein sequence ID" value="GAA2599101.1"/>
    <property type="molecule type" value="Genomic_DNA"/>
</dbReference>
<keyword evidence="4" id="KW-1185">Reference proteome</keyword>
<feature type="compositionally biased region" description="Gly residues" evidence="1">
    <location>
        <begin position="553"/>
        <end position="564"/>
    </location>
</feature>
<comment type="caution">
    <text evidence="3">The sequence shown here is derived from an EMBL/GenBank/DDBJ whole genome shotgun (WGS) entry which is preliminary data.</text>
</comment>
<sequence>MRERGTEQGVATVADAWRPTSELERRLHEAVRTGSQETYFRLLAESELVIPVPPDLIDDVLANEAQPTWPTQEEDGRVHVLAYTSAAAMRACLGPAYQHFLRLRFTDLAESWPDPRWWLAVDAAAHGASLPVPLPIEGRLPAWFIKQLGEGDTKPPQAGRTPTHTPRQPSPDTTVTDLSPVSTPAPETPPSRGAHAKPTPPVTDTPGGGTPAPGTGTPVPGVPAGGTPDQAPLGSGTPIPGADASIPAVAAPGTPTSGTPDHGTPGGGTPILGTPSPGTSSAGTPIPGTPGAATPTPGTPEHGTPGVGTPMPGTAGSGAHVPGTPEHGTPGTPIPGAPGAGAPGPGTGAPGTPTADGAGVPGTPTSGTPGTGTPVPGTPGAATPAPGTPEPGTPEPGTLAGGTPIPGASSTGTPSAGTPIPGTPGAGAPGTRGHGTPAGGTPMPGTAGSGAHVPGTPAHGTPGTPLPGAPGAGAPGPGTGIPGTLAADATPGTSGPGTAATGTPTSGTPGVGTPIPDMPASTPDVAVPGASASDTPGPTAPPGGKHSAPAAGPGDGLQGAGGTNVPGEAQGDHVVPGGAGSDALVAPAAGAANHVGGPSPDETLVDTPAVTDDGPWEELRDQHKDLPRQDRRAEFRPANEVEKDLLRAAAQNDHDLFLQTLADADVLLPVPEEMDYTLRPGRPGFPWQAGDIDGVMFVPMFTSPERLVEAAAAVGTGSDSIKLPFTVAMRYWPDARWALAINSGSPAGGTIHAEQLPGLAKWADERAARRLAERFEPQNDVEQRLFEAALHRDTDTFFKILLGAQVLVPAEADTPWGISPDDQEFPWRPVPVHGHISIQVFTSLKWMNEAIGSSRFVMPSLLEMVAAWPDAEWTLVINPGTPIDATMPGEQVRALSGPPRTASNDQPAEAKPTAAQPSPLRPEGGAQPANDPSGRRAGAQPNDIAAQPQGAQPGAPAQPGDIPAPPADAQGNELPARPSGTQPGHGASGQPGDIPAADGPGNELPARPLGAQPGDVTGQGAPGQLGDLPAAPVDAQGNELPARPSDAQAGDVAGQGAPGQPGDLPAAPVDAQGNELPARPLGAQPGDVSGQGVPGQPGDIPAADVPGNELPARPLGTPAGEVSAVPVDAQGNQLPAPSPGVQAHGVAGQPGDVPASGGQGNEFGAQPDGGAGAASARAVEEAGREFEPGNRIDQELYEAALAGDSDAFLRVLLAANVLVPIPQDAALEVTPIQQEFRWEAALREPSAVQVFTSLVRLREVLPESRFVYADFRELIGSWPRDDWAMLLNPGTRIGASLRGDQVHALSEWAVRVGLVQARSEVPVPPVPRREPAPEPPQALRDPEPEVPAQPYRTRPPVPTPEADLSSQPTVMQKVVPHAHVGWYLEQGYDRVGGFVHPTSDVADLQTPVQLYEALGLLYEDSPFDLNDDGVYVIRWPAYCGELYRIPFGGQTEEDLEAWGDAGWVIERPPFQGSGFAPGSAGSIREYKVDSVRLPYGAEMYYLGTDRSERFVAMYDPDRLAWLRPQEETAGGTGRSEAAQ</sequence>
<feature type="compositionally biased region" description="Gly residues" evidence="1">
    <location>
        <begin position="424"/>
        <end position="438"/>
    </location>
</feature>
<feature type="compositionally biased region" description="Low complexity" evidence="1">
    <location>
        <begin position="439"/>
        <end position="463"/>
    </location>
</feature>
<feature type="compositionally biased region" description="Gly residues" evidence="1">
    <location>
        <begin position="470"/>
        <end position="481"/>
    </location>
</feature>
<name>A0ABP6C3T6_9ACTN</name>
<accession>A0ABP6C3T6</accession>
<proteinExistence type="predicted"/>
<dbReference type="Proteomes" id="UP001501509">
    <property type="component" value="Unassembled WGS sequence"/>
</dbReference>
<feature type="compositionally biased region" description="Basic and acidic residues" evidence="1">
    <location>
        <begin position="1178"/>
        <end position="1190"/>
    </location>
</feature>
<feature type="compositionally biased region" description="Low complexity" evidence="1">
    <location>
        <begin position="271"/>
        <end position="314"/>
    </location>
</feature>
<gene>
    <name evidence="3" type="ORF">GCM10010411_35840</name>
</gene>
<feature type="compositionally biased region" description="Low complexity" evidence="1">
    <location>
        <begin position="482"/>
        <end position="514"/>
    </location>
</feature>
<dbReference type="Pfam" id="PF07179">
    <property type="entry name" value="SseB"/>
    <property type="match status" value="4"/>
</dbReference>
<evidence type="ECO:0000313" key="4">
    <source>
        <dbReference type="Proteomes" id="UP001501509"/>
    </source>
</evidence>
<feature type="compositionally biased region" description="Low complexity" evidence="1">
    <location>
        <begin position="943"/>
        <end position="971"/>
    </location>
</feature>
<evidence type="ECO:0000259" key="2">
    <source>
        <dbReference type="Pfam" id="PF07179"/>
    </source>
</evidence>
<feature type="compositionally biased region" description="Gly residues" evidence="1">
    <location>
        <begin position="338"/>
        <end position="349"/>
    </location>
</feature>
<feature type="compositionally biased region" description="Low complexity" evidence="1">
    <location>
        <begin position="322"/>
        <end position="331"/>
    </location>
</feature>
<feature type="domain" description="SseB protein N-terminal" evidence="2">
    <location>
        <begin position="23"/>
        <end position="130"/>
    </location>
</feature>